<gene>
    <name evidence="3" type="ORF">METZ01_LOCUS22852</name>
</gene>
<dbReference type="AlphaFoldDB" id="A0A381PTZ9"/>
<dbReference type="InterPro" id="IPR050397">
    <property type="entry name" value="Env_Response_Regulators"/>
</dbReference>
<dbReference type="PANTHER" id="PTHR24567">
    <property type="entry name" value="CRP FAMILY TRANSCRIPTIONAL REGULATORY PROTEIN"/>
    <property type="match status" value="1"/>
</dbReference>
<dbReference type="InterPro" id="IPR000595">
    <property type="entry name" value="cNMP-bd_dom"/>
</dbReference>
<sequence>VAPVKAVTGPRYTTRSPPHSREYPTYAESNMPTDTSTTPTPLTDLNLFAGLSRSELRAVQRLMTPVRVRAGRDLTREGETGREFLIIVDGTATVRRQGRVVATLGNGDFVGELSMLAGVPRTATVTADTDLTVEALNRREFASLLDQNPRLARKVMVGAIRRLHAVDHGPAD</sequence>
<dbReference type="PROSITE" id="PS00889">
    <property type="entry name" value="CNMP_BINDING_2"/>
    <property type="match status" value="1"/>
</dbReference>
<evidence type="ECO:0000256" key="1">
    <source>
        <dbReference type="SAM" id="MobiDB-lite"/>
    </source>
</evidence>
<dbReference type="PANTHER" id="PTHR24567:SF74">
    <property type="entry name" value="HTH-TYPE TRANSCRIPTIONAL REGULATOR ARCR"/>
    <property type="match status" value="1"/>
</dbReference>
<organism evidence="3">
    <name type="scientific">marine metagenome</name>
    <dbReference type="NCBI Taxonomy" id="408172"/>
    <lineage>
        <taxon>unclassified sequences</taxon>
        <taxon>metagenomes</taxon>
        <taxon>ecological metagenomes</taxon>
    </lineage>
</organism>
<dbReference type="GO" id="GO:0003700">
    <property type="term" value="F:DNA-binding transcription factor activity"/>
    <property type="evidence" value="ECO:0007669"/>
    <property type="project" value="TreeGrafter"/>
</dbReference>
<feature type="non-terminal residue" evidence="3">
    <location>
        <position position="1"/>
    </location>
</feature>
<dbReference type="SMART" id="SM00100">
    <property type="entry name" value="cNMP"/>
    <property type="match status" value="1"/>
</dbReference>
<dbReference type="SUPFAM" id="SSF51206">
    <property type="entry name" value="cAMP-binding domain-like"/>
    <property type="match status" value="1"/>
</dbReference>
<dbReference type="InterPro" id="IPR018488">
    <property type="entry name" value="cNMP-bd_CS"/>
</dbReference>
<accession>A0A381PTZ9</accession>
<dbReference type="InterPro" id="IPR014710">
    <property type="entry name" value="RmlC-like_jellyroll"/>
</dbReference>
<evidence type="ECO:0000259" key="2">
    <source>
        <dbReference type="PROSITE" id="PS50042"/>
    </source>
</evidence>
<protein>
    <recommendedName>
        <fullName evidence="2">Cyclic nucleotide-binding domain-containing protein</fullName>
    </recommendedName>
</protein>
<dbReference type="CDD" id="cd00038">
    <property type="entry name" value="CAP_ED"/>
    <property type="match status" value="1"/>
</dbReference>
<dbReference type="Gene3D" id="2.60.120.10">
    <property type="entry name" value="Jelly Rolls"/>
    <property type="match status" value="1"/>
</dbReference>
<dbReference type="Pfam" id="PF00027">
    <property type="entry name" value="cNMP_binding"/>
    <property type="match status" value="1"/>
</dbReference>
<feature type="domain" description="Cyclic nucleotide-binding" evidence="2">
    <location>
        <begin position="47"/>
        <end position="162"/>
    </location>
</feature>
<proteinExistence type="predicted"/>
<name>A0A381PTZ9_9ZZZZ</name>
<dbReference type="GO" id="GO:0005829">
    <property type="term" value="C:cytosol"/>
    <property type="evidence" value="ECO:0007669"/>
    <property type="project" value="TreeGrafter"/>
</dbReference>
<dbReference type="EMBL" id="UINC01001078">
    <property type="protein sequence ID" value="SUZ69998.1"/>
    <property type="molecule type" value="Genomic_DNA"/>
</dbReference>
<dbReference type="PROSITE" id="PS50042">
    <property type="entry name" value="CNMP_BINDING_3"/>
    <property type="match status" value="1"/>
</dbReference>
<dbReference type="InterPro" id="IPR018490">
    <property type="entry name" value="cNMP-bd_dom_sf"/>
</dbReference>
<feature type="region of interest" description="Disordered" evidence="1">
    <location>
        <begin position="1"/>
        <end position="40"/>
    </location>
</feature>
<evidence type="ECO:0000313" key="3">
    <source>
        <dbReference type="EMBL" id="SUZ69998.1"/>
    </source>
</evidence>
<reference evidence="3" key="1">
    <citation type="submission" date="2018-05" db="EMBL/GenBank/DDBJ databases">
        <authorList>
            <person name="Lanie J.A."/>
            <person name="Ng W.-L."/>
            <person name="Kazmierczak K.M."/>
            <person name="Andrzejewski T.M."/>
            <person name="Davidsen T.M."/>
            <person name="Wayne K.J."/>
            <person name="Tettelin H."/>
            <person name="Glass J.I."/>
            <person name="Rusch D."/>
            <person name="Podicherti R."/>
            <person name="Tsui H.-C.T."/>
            <person name="Winkler M.E."/>
        </authorList>
    </citation>
    <scope>NUCLEOTIDE SEQUENCE</scope>
</reference>